<dbReference type="Proteomes" id="UP001266305">
    <property type="component" value="Unassembled WGS sequence"/>
</dbReference>
<keyword evidence="3" id="KW-1185">Reference proteome</keyword>
<evidence type="ECO:0000313" key="2">
    <source>
        <dbReference type="EMBL" id="KAK2088773.1"/>
    </source>
</evidence>
<feature type="region of interest" description="Disordered" evidence="1">
    <location>
        <begin position="45"/>
        <end position="86"/>
    </location>
</feature>
<dbReference type="Gene3D" id="3.40.50.720">
    <property type="entry name" value="NAD(P)-binding Rossmann-like Domain"/>
    <property type="match status" value="1"/>
</dbReference>
<sequence>MVEKEEVGGGISEEEAAQYDRQIRLWGLEAQKRGLEELIGDVSGRSRKWGSQDVGRSVPKDGRPLKGALGRPEGGFKLRKSEARKR</sequence>
<evidence type="ECO:0000313" key="3">
    <source>
        <dbReference type="Proteomes" id="UP001266305"/>
    </source>
</evidence>
<dbReference type="EMBL" id="JASSZA010000019">
    <property type="protein sequence ID" value="KAK2088773.1"/>
    <property type="molecule type" value="Genomic_DNA"/>
</dbReference>
<protein>
    <submittedName>
        <fullName evidence="2">Uncharacterized protein</fullName>
    </submittedName>
</protein>
<organism evidence="2 3">
    <name type="scientific">Saguinus oedipus</name>
    <name type="common">Cotton-top tamarin</name>
    <name type="synonym">Oedipomidas oedipus</name>
    <dbReference type="NCBI Taxonomy" id="9490"/>
    <lineage>
        <taxon>Eukaryota</taxon>
        <taxon>Metazoa</taxon>
        <taxon>Chordata</taxon>
        <taxon>Craniata</taxon>
        <taxon>Vertebrata</taxon>
        <taxon>Euteleostomi</taxon>
        <taxon>Mammalia</taxon>
        <taxon>Eutheria</taxon>
        <taxon>Euarchontoglires</taxon>
        <taxon>Primates</taxon>
        <taxon>Haplorrhini</taxon>
        <taxon>Platyrrhini</taxon>
        <taxon>Cebidae</taxon>
        <taxon>Callitrichinae</taxon>
        <taxon>Saguinus</taxon>
    </lineage>
</organism>
<accession>A0ABQ9TVE6</accession>
<reference evidence="2 3" key="1">
    <citation type="submission" date="2023-05" db="EMBL/GenBank/DDBJ databases">
        <title>B98-5 Cell Line De Novo Hybrid Assembly: An Optical Mapping Approach.</title>
        <authorList>
            <person name="Kananen K."/>
            <person name="Auerbach J.A."/>
            <person name="Kautto E."/>
            <person name="Blachly J.S."/>
        </authorList>
    </citation>
    <scope>NUCLEOTIDE SEQUENCE [LARGE SCALE GENOMIC DNA]</scope>
    <source>
        <strain evidence="2">B95-8</strain>
        <tissue evidence="2">Cell line</tissue>
    </source>
</reference>
<gene>
    <name evidence="2" type="ORF">P7K49_034680</name>
</gene>
<proteinExistence type="predicted"/>
<evidence type="ECO:0000256" key="1">
    <source>
        <dbReference type="SAM" id="MobiDB-lite"/>
    </source>
</evidence>
<name>A0ABQ9TVE6_SAGOE</name>
<dbReference type="InterPro" id="IPR035985">
    <property type="entry name" value="Ubiquitin-activating_enz"/>
</dbReference>
<comment type="caution">
    <text evidence="2">The sequence shown here is derived from an EMBL/GenBank/DDBJ whole genome shotgun (WGS) entry which is preliminary data.</text>
</comment>
<feature type="compositionally biased region" description="Basic and acidic residues" evidence="1">
    <location>
        <begin position="74"/>
        <end position="86"/>
    </location>
</feature>
<dbReference type="SUPFAM" id="SSF69572">
    <property type="entry name" value="Activating enzymes of the ubiquitin-like proteins"/>
    <property type="match status" value="1"/>
</dbReference>